<comment type="caution">
    <text evidence="1">The sequence shown here is derived from an EMBL/GenBank/DDBJ whole genome shotgun (WGS) entry which is preliminary data.</text>
</comment>
<dbReference type="AlphaFoldDB" id="A0A1G2CXX3"/>
<reference evidence="1 2" key="1">
    <citation type="journal article" date="2016" name="Nat. Commun.">
        <title>Thousands of microbial genomes shed light on interconnected biogeochemical processes in an aquifer system.</title>
        <authorList>
            <person name="Anantharaman K."/>
            <person name="Brown C.T."/>
            <person name="Hug L.A."/>
            <person name="Sharon I."/>
            <person name="Castelle C.J."/>
            <person name="Probst A.J."/>
            <person name="Thomas B.C."/>
            <person name="Singh A."/>
            <person name="Wilkins M.J."/>
            <person name="Karaoz U."/>
            <person name="Brodie E.L."/>
            <person name="Williams K.H."/>
            <person name="Hubbard S.S."/>
            <person name="Banfield J.F."/>
        </authorList>
    </citation>
    <scope>NUCLEOTIDE SEQUENCE [LARGE SCALE GENOMIC DNA]</scope>
</reference>
<proteinExistence type="predicted"/>
<organism evidence="1 2">
    <name type="scientific">Candidatus Lloydbacteria bacterium RIFCSPHIGHO2_01_FULL_49_22</name>
    <dbReference type="NCBI Taxonomy" id="1798658"/>
    <lineage>
        <taxon>Bacteria</taxon>
        <taxon>Candidatus Lloydiibacteriota</taxon>
    </lineage>
</organism>
<dbReference type="EMBL" id="MHLI01000005">
    <property type="protein sequence ID" value="OGZ06062.1"/>
    <property type="molecule type" value="Genomic_DNA"/>
</dbReference>
<gene>
    <name evidence="1" type="ORF">A2845_01450</name>
</gene>
<evidence type="ECO:0000313" key="1">
    <source>
        <dbReference type="EMBL" id="OGZ06062.1"/>
    </source>
</evidence>
<accession>A0A1G2CXX3</accession>
<name>A0A1G2CXX3_9BACT</name>
<sequence>MKKKIFSFRSLYVGNKKALSSLPLFELFCLPRNFFVSVLLRQIHLSVKQDPGLLETRMALLYNVANDLFR</sequence>
<protein>
    <submittedName>
        <fullName evidence="1">Uncharacterized protein</fullName>
    </submittedName>
</protein>
<evidence type="ECO:0000313" key="2">
    <source>
        <dbReference type="Proteomes" id="UP000177122"/>
    </source>
</evidence>
<dbReference type="Proteomes" id="UP000177122">
    <property type="component" value="Unassembled WGS sequence"/>
</dbReference>